<proteinExistence type="predicted"/>
<organism evidence="1 2">
    <name type="scientific">Sphaerodactylus townsendi</name>
    <dbReference type="NCBI Taxonomy" id="933632"/>
    <lineage>
        <taxon>Eukaryota</taxon>
        <taxon>Metazoa</taxon>
        <taxon>Chordata</taxon>
        <taxon>Craniata</taxon>
        <taxon>Vertebrata</taxon>
        <taxon>Euteleostomi</taxon>
        <taxon>Lepidosauria</taxon>
        <taxon>Squamata</taxon>
        <taxon>Bifurcata</taxon>
        <taxon>Gekkota</taxon>
        <taxon>Sphaerodactylidae</taxon>
        <taxon>Sphaerodactylus</taxon>
    </lineage>
</organism>
<protein>
    <submittedName>
        <fullName evidence="1">Uncharacterized protein</fullName>
    </submittedName>
</protein>
<gene>
    <name evidence="1" type="ORF">K3G42_009195</name>
</gene>
<comment type="caution">
    <text evidence="1">The sequence shown here is derived from an EMBL/GenBank/DDBJ whole genome shotgun (WGS) entry which is preliminary data.</text>
</comment>
<sequence length="256" mass="29555">MKPRHNRIPTRTGIRTRRKPTRTRTRTRGPARWIPTWPDTRVARTRTGQGPDTQARNRICRPGNTGHTPAPHADMARTPKPDTPGIRTDTWTPGHEGHRHARHGAHNARNQTWPDSGRAGHNPVAPGPEPTWPRPRHRHEQTPTERNRTRPDMELTHPETEMDRTDTARTWKVNPDMEAQTCRRKPDTKPDMKETKHRLAVRKAQDTQARHGWRTRLVETGPWKPDAGSFSAAIMDTLPYKKKKKKRQFTLKSEIA</sequence>
<keyword evidence="2" id="KW-1185">Reference proteome</keyword>
<reference evidence="1" key="1">
    <citation type="submission" date="2021-08" db="EMBL/GenBank/DDBJ databases">
        <title>The first chromosome-level gecko genome reveals the dynamic sex chromosomes of Neotropical dwarf geckos (Sphaerodactylidae: Sphaerodactylus).</title>
        <authorList>
            <person name="Pinto B.J."/>
            <person name="Keating S.E."/>
            <person name="Gamble T."/>
        </authorList>
    </citation>
    <scope>NUCLEOTIDE SEQUENCE</scope>
    <source>
        <strain evidence="1">TG3544</strain>
    </source>
</reference>
<dbReference type="EMBL" id="CM037615">
    <property type="protein sequence ID" value="KAH8013032.1"/>
    <property type="molecule type" value="Genomic_DNA"/>
</dbReference>
<accession>A0ACB8G1K3</accession>
<name>A0ACB8G1K3_9SAUR</name>
<evidence type="ECO:0000313" key="1">
    <source>
        <dbReference type="EMBL" id="KAH8013032.1"/>
    </source>
</evidence>
<evidence type="ECO:0000313" key="2">
    <source>
        <dbReference type="Proteomes" id="UP000827872"/>
    </source>
</evidence>
<dbReference type="Proteomes" id="UP000827872">
    <property type="component" value="Linkage Group LG02"/>
</dbReference>